<dbReference type="InterPro" id="IPR039619">
    <property type="entry name" value="MAKR2/5"/>
</dbReference>
<sequence length="319" mass="35598">MKALYFLNFWRATTQKEHRPSTENNIAAEFSSAVVYSDDEFYEGEDSLFELECTLSDFDRKKISNNLPSDTDKNEFDFIEEALHKSSAIKTDNGESQCSQPALSLSPTDHVSKRQVLPVEPIFKPQSPISVLRSAPKFSVMMFKNPKLSGVFVDNNAQTANKQGSEVKFEKSPQSATFTRDNSLRMHKYLKVIKPLYVKLSKKLNEKMKLSEELSMSSASSSPAAYTRSSPKNVKQGNIPAGIGVVGKHLGKSRSSSSMAGVSSVSRRDDSLQLQQDGIQSAIQHCKRSYNLRDYSLLSRSVCDSMPEKLIDSPRISTE</sequence>
<comment type="caution">
    <text evidence="2">The sequence shown here is derived from an EMBL/GenBank/DDBJ whole genome shotgun (WGS) entry which is preliminary data.</text>
</comment>
<dbReference type="EMBL" id="JAIWQS010000002">
    <property type="protein sequence ID" value="KAJ8773179.1"/>
    <property type="molecule type" value="Genomic_DNA"/>
</dbReference>
<reference evidence="2 3" key="1">
    <citation type="submission" date="2021-09" db="EMBL/GenBank/DDBJ databases">
        <title>Genomic insights and catalytic innovation underlie evolution of tropane alkaloids biosynthesis.</title>
        <authorList>
            <person name="Wang Y.-J."/>
            <person name="Tian T."/>
            <person name="Huang J.-P."/>
            <person name="Huang S.-X."/>
        </authorList>
    </citation>
    <scope>NUCLEOTIDE SEQUENCE [LARGE SCALE GENOMIC DNA]</scope>
    <source>
        <strain evidence="2">KIB-2018</strain>
        <tissue evidence="2">Leaf</tissue>
    </source>
</reference>
<evidence type="ECO:0008006" key="4">
    <source>
        <dbReference type="Google" id="ProtNLM"/>
    </source>
</evidence>
<dbReference type="PANTHER" id="PTHR33929:SF4">
    <property type="entry name" value="MEMBRANE-ASSOCIATED KINASE REGULATOR 5"/>
    <property type="match status" value="1"/>
</dbReference>
<feature type="region of interest" description="Disordered" evidence="1">
    <location>
        <begin position="250"/>
        <end position="269"/>
    </location>
</feature>
<dbReference type="GO" id="GO:0005886">
    <property type="term" value="C:plasma membrane"/>
    <property type="evidence" value="ECO:0007669"/>
    <property type="project" value="InterPro"/>
</dbReference>
<accession>A0AAV8U4N8</accession>
<name>A0AAV8U4N8_9ROSI</name>
<feature type="compositionally biased region" description="Low complexity" evidence="1">
    <location>
        <begin position="215"/>
        <end position="230"/>
    </location>
</feature>
<organism evidence="2 3">
    <name type="scientific">Erythroxylum novogranatense</name>
    <dbReference type="NCBI Taxonomy" id="1862640"/>
    <lineage>
        <taxon>Eukaryota</taxon>
        <taxon>Viridiplantae</taxon>
        <taxon>Streptophyta</taxon>
        <taxon>Embryophyta</taxon>
        <taxon>Tracheophyta</taxon>
        <taxon>Spermatophyta</taxon>
        <taxon>Magnoliopsida</taxon>
        <taxon>eudicotyledons</taxon>
        <taxon>Gunneridae</taxon>
        <taxon>Pentapetalae</taxon>
        <taxon>rosids</taxon>
        <taxon>fabids</taxon>
        <taxon>Malpighiales</taxon>
        <taxon>Erythroxylaceae</taxon>
        <taxon>Erythroxylum</taxon>
    </lineage>
</organism>
<dbReference type="PANTHER" id="PTHR33929">
    <property type="entry name" value="MEMBRANE-ASSOCIATED KINASE REGULATOR 2-RELATED"/>
    <property type="match status" value="1"/>
</dbReference>
<evidence type="ECO:0000256" key="1">
    <source>
        <dbReference type="SAM" id="MobiDB-lite"/>
    </source>
</evidence>
<gene>
    <name evidence="2" type="ORF">K2173_028356</name>
</gene>
<proteinExistence type="predicted"/>
<evidence type="ECO:0000313" key="3">
    <source>
        <dbReference type="Proteomes" id="UP001159364"/>
    </source>
</evidence>
<dbReference type="Proteomes" id="UP001159364">
    <property type="component" value="Linkage Group LG02"/>
</dbReference>
<evidence type="ECO:0000313" key="2">
    <source>
        <dbReference type="EMBL" id="KAJ8773179.1"/>
    </source>
</evidence>
<feature type="compositionally biased region" description="Low complexity" evidence="1">
    <location>
        <begin position="253"/>
        <end position="265"/>
    </location>
</feature>
<keyword evidence="3" id="KW-1185">Reference proteome</keyword>
<feature type="region of interest" description="Disordered" evidence="1">
    <location>
        <begin position="213"/>
        <end position="239"/>
    </location>
</feature>
<dbReference type="AlphaFoldDB" id="A0AAV8U4N8"/>
<protein>
    <recommendedName>
        <fullName evidence="4">Membrane-associated kinase regulator 5</fullName>
    </recommendedName>
</protein>